<dbReference type="SUPFAM" id="SSF52540">
    <property type="entry name" value="P-loop containing nucleoside triphosphate hydrolases"/>
    <property type="match status" value="1"/>
</dbReference>
<reference evidence="3 4" key="1">
    <citation type="submission" date="2018-09" db="EMBL/GenBank/DDBJ databases">
        <title>Discovery and Ecogenomic Context for Candidatus Cryosericales, a Global Caldiserica Order Active in Thawing Permafrost.</title>
        <authorList>
            <person name="Martinez M.A."/>
            <person name="Woodcroft B.J."/>
            <person name="Ignacio Espinoza J.C."/>
            <person name="Zayed A."/>
            <person name="Singleton C.M."/>
            <person name="Boyd J."/>
            <person name="Li Y.-F."/>
            <person name="Purvine S."/>
            <person name="Maughan H."/>
            <person name="Hodgkins S.B."/>
            <person name="Anderson D."/>
            <person name="Sederholm M."/>
            <person name="Temperton B."/>
            <person name="Saleska S.R."/>
            <person name="Tyson G.W."/>
            <person name="Rich V.I."/>
        </authorList>
    </citation>
    <scope>NUCLEOTIDE SEQUENCE [LARGE SCALE GENOMIC DNA]</scope>
    <source>
        <strain evidence="3 4">SMC1</strain>
    </source>
</reference>
<dbReference type="GO" id="GO:0005829">
    <property type="term" value="C:cytosol"/>
    <property type="evidence" value="ECO:0007669"/>
    <property type="project" value="TreeGrafter"/>
</dbReference>
<dbReference type="Proteomes" id="UP000266113">
    <property type="component" value="Unassembled WGS sequence"/>
</dbReference>
<dbReference type="OrthoDB" id="9758243at2"/>
<dbReference type="AlphaFoldDB" id="A0A398DYN5"/>
<keyword evidence="3" id="KW-0067">ATP-binding</keyword>
<dbReference type="GO" id="GO:0033202">
    <property type="term" value="C:DNA helicase complex"/>
    <property type="evidence" value="ECO:0007669"/>
    <property type="project" value="TreeGrafter"/>
</dbReference>
<comment type="caution">
    <text evidence="3">The sequence shown here is derived from an EMBL/GenBank/DDBJ whole genome shotgun (WGS) entry which is preliminary data.</text>
</comment>
<keyword evidence="3" id="KW-0547">Nucleotide-binding</keyword>
<evidence type="ECO:0000259" key="2">
    <source>
        <dbReference type="Pfam" id="PF13538"/>
    </source>
</evidence>
<dbReference type="InterPro" id="IPR000212">
    <property type="entry name" value="DNA_helicase_UvrD/REP"/>
</dbReference>
<evidence type="ECO:0000256" key="1">
    <source>
        <dbReference type="ARBA" id="ARBA00034923"/>
    </source>
</evidence>
<organism evidence="3 4">
    <name type="scientific">Candidatus Cryosericum septentrionale</name>
    <dbReference type="NCBI Taxonomy" id="2290913"/>
    <lineage>
        <taxon>Bacteria</taxon>
        <taxon>Pseudomonadati</taxon>
        <taxon>Caldisericota/Cryosericota group</taxon>
        <taxon>Candidatus Cryosericota</taxon>
        <taxon>Candidatus Cryosericia</taxon>
        <taxon>Candidatus Cryosericales</taxon>
        <taxon>Candidatus Cryosericaceae</taxon>
        <taxon>Candidatus Cryosericum</taxon>
    </lineage>
</organism>
<dbReference type="PANTHER" id="PTHR11070:SF2">
    <property type="entry name" value="ATP-DEPENDENT DNA HELICASE SRS2"/>
    <property type="match status" value="1"/>
</dbReference>
<dbReference type="GO" id="GO:0000725">
    <property type="term" value="P:recombinational repair"/>
    <property type="evidence" value="ECO:0007669"/>
    <property type="project" value="TreeGrafter"/>
</dbReference>
<dbReference type="GO" id="GO:0043138">
    <property type="term" value="F:3'-5' DNA helicase activity"/>
    <property type="evidence" value="ECO:0007669"/>
    <property type="project" value="TreeGrafter"/>
</dbReference>
<keyword evidence="3" id="KW-0378">Hydrolase</keyword>
<dbReference type="Pfam" id="PF13538">
    <property type="entry name" value="UvrD_C_2"/>
    <property type="match status" value="1"/>
</dbReference>
<evidence type="ECO:0000313" key="3">
    <source>
        <dbReference type="EMBL" id="RIE17007.1"/>
    </source>
</evidence>
<evidence type="ECO:0000313" key="4">
    <source>
        <dbReference type="Proteomes" id="UP000266113"/>
    </source>
</evidence>
<sequence length="721" mass="81248">MTTIITGTTNKPMAAEQLRLFFKNHPDYSGYLYIGYPIIGTVNGPYPIDALWVSSEKGMVIFNLVEGKDLSDYQDLQDDSVNKIEAKLEGYRQLMDRRKLCVKVSAVTYPATVAHMPTPDVNYPVCDDSNLEEVLNPISWSTPAYYDSLLSVLQSISTIRKGKKKREILNSRSRGAKLRSIEDSIANLDNRQSHAVIETVDGVQRIRGLAGSGKTIVLALKAAYLHAQHPDWKIAVTFNTRSLKGQFRQLINTFYIEHTNEEPDWDNLHVIHAWGAPGGGERNGMYYTFCSLNNTAYRDYLAARNLFGSADPFGGACNKALEEAKEREIKQTYDAILVDEAQDFSPGFLLLCYEMLKEPKRLVYAYDELQNLRSISLPAPEAIFGTGPDGTPRVKFTVDTDGMPQQDIILEKCYRNSRPALVTAHALGFGIYHKPPADKESGLVQMFEQSSLWTDIGYEVESGELADGQHVVLERTASSSPKFLENHSDKGDLILFKSFASQGEQDKWVAEQIKTNLSTDELRPDDIIVINPNPLTTRELVAPIRKKLYEEGIASHTAGVDTAPDVFFADNNDSVAFTGIYRAKGNEAAMVYVINAQDCFESSFEMSKVRNQLFIAITRSKAWVRVLGVGRKMEGLIAEYNQVKDYRYTLDFVYPTKVQRDHMNIVNRDMSEAKKRKVKNFADIITELDNGQIYLEDLGEEQIEKLRKLLDRHRGDRNADS</sequence>
<dbReference type="RefSeq" id="WP_119085543.1">
    <property type="nucleotide sequence ID" value="NZ_QXIY01000016.1"/>
</dbReference>
<keyword evidence="4" id="KW-1185">Reference proteome</keyword>
<dbReference type="EMBL" id="QXIY01000016">
    <property type="protein sequence ID" value="RIE17007.1"/>
    <property type="molecule type" value="Genomic_DNA"/>
</dbReference>
<gene>
    <name evidence="3" type="ORF">SMC1_03825</name>
</gene>
<dbReference type="PANTHER" id="PTHR11070">
    <property type="entry name" value="UVRD / RECB / PCRA DNA HELICASE FAMILY MEMBER"/>
    <property type="match status" value="1"/>
</dbReference>
<proteinExistence type="predicted"/>
<dbReference type="InterPro" id="IPR027417">
    <property type="entry name" value="P-loop_NTPase"/>
</dbReference>
<dbReference type="GO" id="GO:0003677">
    <property type="term" value="F:DNA binding"/>
    <property type="evidence" value="ECO:0007669"/>
    <property type="project" value="InterPro"/>
</dbReference>
<protein>
    <recommendedName>
        <fullName evidence="1">DNA 3'-5' helicase II</fullName>
    </recommendedName>
</protein>
<feature type="domain" description="UvrD-like helicase C-terminal" evidence="2">
    <location>
        <begin position="579"/>
        <end position="626"/>
    </location>
</feature>
<dbReference type="InterPro" id="IPR027785">
    <property type="entry name" value="UvrD-like_helicase_C"/>
</dbReference>
<accession>A0A398DYN5</accession>
<name>A0A398DYN5_9BACT</name>
<keyword evidence="3" id="KW-0347">Helicase</keyword>
<dbReference type="Gene3D" id="3.40.50.300">
    <property type="entry name" value="P-loop containing nucleotide triphosphate hydrolases"/>
    <property type="match status" value="2"/>
</dbReference>
<dbReference type="GO" id="GO:0005524">
    <property type="term" value="F:ATP binding"/>
    <property type="evidence" value="ECO:0007669"/>
    <property type="project" value="InterPro"/>
</dbReference>